<dbReference type="AlphaFoldDB" id="A0A7S3L7R9"/>
<evidence type="ECO:0000313" key="2">
    <source>
        <dbReference type="EMBL" id="CAE0414194.1"/>
    </source>
</evidence>
<reference evidence="2" key="1">
    <citation type="submission" date="2021-01" db="EMBL/GenBank/DDBJ databases">
        <authorList>
            <person name="Corre E."/>
            <person name="Pelletier E."/>
            <person name="Niang G."/>
            <person name="Scheremetjew M."/>
            <person name="Finn R."/>
            <person name="Kale V."/>
            <person name="Holt S."/>
            <person name="Cochrane G."/>
            <person name="Meng A."/>
            <person name="Brown T."/>
            <person name="Cohen L."/>
        </authorList>
    </citation>
    <scope>NUCLEOTIDE SEQUENCE</scope>
    <source>
        <strain evidence="2">CCMP127</strain>
    </source>
</reference>
<feature type="region of interest" description="Disordered" evidence="1">
    <location>
        <begin position="342"/>
        <end position="363"/>
    </location>
</feature>
<organism evidence="2">
    <name type="scientific">Amphora coffeiformis</name>
    <dbReference type="NCBI Taxonomy" id="265554"/>
    <lineage>
        <taxon>Eukaryota</taxon>
        <taxon>Sar</taxon>
        <taxon>Stramenopiles</taxon>
        <taxon>Ochrophyta</taxon>
        <taxon>Bacillariophyta</taxon>
        <taxon>Bacillariophyceae</taxon>
        <taxon>Bacillariophycidae</taxon>
        <taxon>Thalassiophysales</taxon>
        <taxon>Catenulaceae</taxon>
        <taxon>Amphora</taxon>
    </lineage>
</organism>
<dbReference type="EMBL" id="HBIM01014211">
    <property type="protein sequence ID" value="CAE0414194.1"/>
    <property type="molecule type" value="Transcribed_RNA"/>
</dbReference>
<protein>
    <submittedName>
        <fullName evidence="2">Uncharacterized protein</fullName>
    </submittedName>
</protein>
<feature type="compositionally biased region" description="Basic and acidic residues" evidence="1">
    <location>
        <begin position="342"/>
        <end position="355"/>
    </location>
</feature>
<accession>A0A7S3L7R9</accession>
<feature type="region of interest" description="Disordered" evidence="1">
    <location>
        <begin position="1"/>
        <end position="39"/>
    </location>
</feature>
<sequence length="462" mass="50811">MSRPPENSPNFRFVQMRTEGRDAMMQTEPGPKAPPAAAGASNEIIDKSVYAVGAAPRAPEGKPPRSNFLPKNLRPVPAFYPLEKSTRLVEDEEASEIAERISESLRSLSIQAMYDNETATASLITVENVEMHLALWKAPATSQQEGILVELQRRKGDSIVFHRYSRSILDAAVGDVDVSNLPYDMQDAMYSKKAQRLLSMELKNEEKAEHENAVIAIEIAHGLLMKDRMDARQLGLESLCLLTDARKTGQVTAMLASHAVLLGSTRGVEIAGVEADDDMMLDEGPFQEIREAILSLVQFSRIGEDEVDETDIVMSPDSEQMTLLHNLALAVLANALDNVENPERFDDNVPEDSKPRSRLRTASSTDVANDFLQQTEDVTNKDVLKTLISELGKAQQKPHNAALSAKCLGSLCRASDEARKRAKELGAKNVVSTALDVGVRTHLKLETACKTVVKVLERPDQD</sequence>
<proteinExistence type="predicted"/>
<name>A0A7S3L7R9_9STRA</name>
<evidence type="ECO:0000256" key="1">
    <source>
        <dbReference type="SAM" id="MobiDB-lite"/>
    </source>
</evidence>
<gene>
    <name evidence="2" type="ORF">ACOF00016_LOCUS11437</name>
</gene>